<name>E4SKQ5_LACAR</name>
<dbReference type="RefSeq" id="WP_013438235.1">
    <property type="nucleotide sequence ID" value="NC_014724.1"/>
</dbReference>
<accession>E4SKQ5</accession>
<gene>
    <name evidence="1" type="ordered locus">LA2_07665</name>
</gene>
<dbReference type="Proteomes" id="UP000007033">
    <property type="component" value="Chromosome"/>
</dbReference>
<dbReference type="HOGENOM" id="CLU_066432_0_0_9"/>
<organism evidence="1 2">
    <name type="scientific">Lactobacillus amylovorus (strain GRL 1112)</name>
    <dbReference type="NCBI Taxonomy" id="695560"/>
    <lineage>
        <taxon>Bacteria</taxon>
        <taxon>Bacillati</taxon>
        <taxon>Bacillota</taxon>
        <taxon>Bacilli</taxon>
        <taxon>Lactobacillales</taxon>
        <taxon>Lactobacillaceae</taxon>
        <taxon>Lactobacillus</taxon>
    </lineage>
</organism>
<evidence type="ECO:0000313" key="1">
    <source>
        <dbReference type="EMBL" id="ADQ59452.1"/>
    </source>
</evidence>
<evidence type="ECO:0000313" key="2">
    <source>
        <dbReference type="Proteomes" id="UP000007033"/>
    </source>
</evidence>
<dbReference type="AlphaFoldDB" id="E4SKQ5"/>
<dbReference type="PATRIC" id="fig|695560.3.peg.1512"/>
<protein>
    <submittedName>
        <fullName evidence="1">Phage-related minor capsid protein (GpG protein)</fullName>
    </submittedName>
</protein>
<dbReference type="EMBL" id="CP002338">
    <property type="protein sequence ID" value="ADQ59452.1"/>
    <property type="molecule type" value="Genomic_DNA"/>
</dbReference>
<sequence length="354" mass="38800">MAETHLKDMIIPEVFNRYVRNNSMKTNNLINSGIVQNDEWLGGQLSQPGTRVTIPYINDLAGSPDNWTDDSDIQVNNLTSGSQVGMKFYQAKAFGQTDLSTLMTGAPVQDQIASRFSFFWNTSDQAMLFAILKGMFQNDDIANSKVLDLTAQSPTDSEFSAKGFIAALSLMGDQPENVLSSIAVNSATYAMMKSQNLIETIQPSNGGQAINVYNGKQVVVDDDIPTEGTTKDNTTSVAYLFGTGAVRYSTQMYGTQVVDEPLKQGGRESVVQKRIGCIHPLGMSVNPQWNPTKPNFPTPDDFSQKDAWIVPKDMDVKHVQLVQYKFKLDPYFVLSKKAQGVVDSSKSGTASTGK</sequence>
<reference evidence="1 2" key="1">
    <citation type="journal article" date="2011" name="J. Bacteriol.">
        <title>Genome sequence of Lactobacillus amylovorus GRL1112.</title>
        <authorList>
            <person name="Kant R."/>
            <person name="Paulin L."/>
            <person name="Alatalo E."/>
            <person name="de Vos W.M."/>
            <person name="Palva A."/>
        </authorList>
    </citation>
    <scope>NUCLEOTIDE SEQUENCE [LARGE SCALE GENOMIC DNA]</scope>
    <source>
        <strain evidence="1 2">GRL 1112</strain>
    </source>
</reference>
<dbReference type="KEGG" id="lam:LA2_07665"/>
<proteinExistence type="predicted"/>